<feature type="region of interest" description="Disordered" evidence="1">
    <location>
        <begin position="28"/>
        <end position="114"/>
    </location>
</feature>
<evidence type="ECO:0000313" key="4">
    <source>
        <dbReference type="Proteomes" id="UP001432161"/>
    </source>
</evidence>
<name>A0ABZ1V6G7_9ACTN</name>
<feature type="compositionally biased region" description="Low complexity" evidence="1">
    <location>
        <begin position="53"/>
        <end position="62"/>
    </location>
</feature>
<organism evidence="3 4">
    <name type="scientific">Streptomyces griseoaurantiacus</name>
    <dbReference type="NCBI Taxonomy" id="68213"/>
    <lineage>
        <taxon>Bacteria</taxon>
        <taxon>Bacillati</taxon>
        <taxon>Actinomycetota</taxon>
        <taxon>Actinomycetes</taxon>
        <taxon>Kitasatosporales</taxon>
        <taxon>Streptomycetaceae</taxon>
        <taxon>Streptomyces</taxon>
        <taxon>Streptomyces aurantiacus group</taxon>
    </lineage>
</organism>
<dbReference type="Proteomes" id="UP001432161">
    <property type="component" value="Chromosome"/>
</dbReference>
<feature type="compositionally biased region" description="Gly residues" evidence="1">
    <location>
        <begin position="78"/>
        <end position="91"/>
    </location>
</feature>
<evidence type="ECO:0000256" key="1">
    <source>
        <dbReference type="SAM" id="MobiDB-lite"/>
    </source>
</evidence>
<keyword evidence="2" id="KW-0732">Signal</keyword>
<proteinExistence type="predicted"/>
<gene>
    <name evidence="3" type="ORF">OHN36_18625</name>
</gene>
<dbReference type="EMBL" id="CP108330">
    <property type="protein sequence ID" value="WUR39033.1"/>
    <property type="molecule type" value="Genomic_DNA"/>
</dbReference>
<sequence length="204" mass="21149">MRIRGTTLRLTAVSTLVVLALTGFSSRHGGHGHGHSGGSGGGCSSSSQDHDSSSSSSSSGGVSKDDYDSGDDDSYGSGSYGGGSYGGGSGGYRYRDRYHDDDDDNRGGGGKAKSLDDATVELLDCANGSRPYTKVLVTNPNGRKATFTVTVVLRADRDRTLDTVRTKVEVPANGAVTAKVRPTDRSLAAEVEECAPEPRAPQAR</sequence>
<feature type="signal peptide" evidence="2">
    <location>
        <begin position="1"/>
        <end position="20"/>
    </location>
</feature>
<protein>
    <recommendedName>
        <fullName evidence="5">Secreted protein</fullName>
    </recommendedName>
</protein>
<reference evidence="3" key="1">
    <citation type="submission" date="2022-10" db="EMBL/GenBank/DDBJ databases">
        <title>The complete genomes of actinobacterial strains from the NBC collection.</title>
        <authorList>
            <person name="Joergensen T.S."/>
            <person name="Alvarez Arevalo M."/>
            <person name="Sterndorff E.B."/>
            <person name="Faurdal D."/>
            <person name="Vuksanovic O."/>
            <person name="Mourched A.-S."/>
            <person name="Charusanti P."/>
            <person name="Shaw S."/>
            <person name="Blin K."/>
            <person name="Weber T."/>
        </authorList>
    </citation>
    <scope>NUCLEOTIDE SEQUENCE</scope>
    <source>
        <strain evidence="3">NBC_00489</strain>
    </source>
</reference>
<keyword evidence="4" id="KW-1185">Reference proteome</keyword>
<evidence type="ECO:0008006" key="5">
    <source>
        <dbReference type="Google" id="ProtNLM"/>
    </source>
</evidence>
<feature type="chain" id="PRO_5046017121" description="Secreted protein" evidence="2">
    <location>
        <begin position="21"/>
        <end position="204"/>
    </location>
</feature>
<evidence type="ECO:0000313" key="3">
    <source>
        <dbReference type="EMBL" id="WUR39033.1"/>
    </source>
</evidence>
<accession>A0ABZ1V6G7</accession>
<feature type="region of interest" description="Disordered" evidence="1">
    <location>
        <begin position="183"/>
        <end position="204"/>
    </location>
</feature>
<evidence type="ECO:0000256" key="2">
    <source>
        <dbReference type="SAM" id="SignalP"/>
    </source>
</evidence>